<sequence>HWNQSCFAVICLDPVDAMLMTRLQGASFHR</sequence>
<accession>X1IYQ7</accession>
<name>X1IYQ7_9ZZZZ</name>
<dbReference type="AlphaFoldDB" id="X1IYQ7"/>
<comment type="caution">
    <text evidence="1">The sequence shown here is derived from an EMBL/GenBank/DDBJ whole genome shotgun (WGS) entry which is preliminary data.</text>
</comment>
<reference evidence="1" key="1">
    <citation type="journal article" date="2014" name="Front. Microbiol.">
        <title>High frequency of phylogenetically diverse reductive dehalogenase-homologous genes in deep subseafloor sedimentary metagenomes.</title>
        <authorList>
            <person name="Kawai M."/>
            <person name="Futagami T."/>
            <person name="Toyoda A."/>
            <person name="Takaki Y."/>
            <person name="Nishi S."/>
            <person name="Hori S."/>
            <person name="Arai W."/>
            <person name="Tsubouchi T."/>
            <person name="Morono Y."/>
            <person name="Uchiyama I."/>
            <person name="Ito T."/>
            <person name="Fujiyama A."/>
            <person name="Inagaki F."/>
            <person name="Takami H."/>
        </authorList>
    </citation>
    <scope>NUCLEOTIDE SEQUENCE</scope>
    <source>
        <strain evidence="1">Expedition CK06-06</strain>
    </source>
</reference>
<evidence type="ECO:0000313" key="1">
    <source>
        <dbReference type="EMBL" id="GAH86857.1"/>
    </source>
</evidence>
<organism evidence="1">
    <name type="scientific">marine sediment metagenome</name>
    <dbReference type="NCBI Taxonomy" id="412755"/>
    <lineage>
        <taxon>unclassified sequences</taxon>
        <taxon>metagenomes</taxon>
        <taxon>ecological metagenomes</taxon>
    </lineage>
</organism>
<feature type="non-terminal residue" evidence="1">
    <location>
        <position position="1"/>
    </location>
</feature>
<protein>
    <submittedName>
        <fullName evidence="1">Uncharacterized protein</fullName>
    </submittedName>
</protein>
<dbReference type="EMBL" id="BARU01043956">
    <property type="protein sequence ID" value="GAH86857.1"/>
    <property type="molecule type" value="Genomic_DNA"/>
</dbReference>
<gene>
    <name evidence="1" type="ORF">S03H2_67203</name>
</gene>
<proteinExistence type="predicted"/>